<sequence length="95" mass="10495">MKNDINLSIGSEVLFKGQPHIIKAYLSLTSFILLNKNTGDEVVAQLSSVSPIQNAPTNEPLIDTGISHLPEELWQEAERRAVLIRPLASVMGHDY</sequence>
<keyword evidence="2" id="KW-1185">Reference proteome</keyword>
<dbReference type="KEGG" id="lant:TUM19329_35670"/>
<dbReference type="EMBL" id="AP022840">
    <property type="protein sequence ID" value="BCA97206.1"/>
    <property type="molecule type" value="Genomic_DNA"/>
</dbReference>
<gene>
    <name evidence="1" type="ORF">TUM19329_35670</name>
</gene>
<dbReference type="Proteomes" id="UP000502894">
    <property type="component" value="Plasmid pTUM19329-1"/>
</dbReference>
<evidence type="ECO:0000313" key="1">
    <source>
        <dbReference type="EMBL" id="BCA97206.1"/>
    </source>
</evidence>
<geneLocation type="plasmid" evidence="1 2">
    <name>pTUM19329-1</name>
</geneLocation>
<organism evidence="1 2">
    <name type="scientific">Legionella antarctica</name>
    <dbReference type="NCBI Taxonomy" id="2708020"/>
    <lineage>
        <taxon>Bacteria</taxon>
        <taxon>Pseudomonadati</taxon>
        <taxon>Pseudomonadota</taxon>
        <taxon>Gammaproteobacteria</taxon>
        <taxon>Legionellales</taxon>
        <taxon>Legionellaceae</taxon>
        <taxon>Legionella</taxon>
    </lineage>
</organism>
<dbReference type="RefSeq" id="WP_173238600.1">
    <property type="nucleotide sequence ID" value="NZ_AP022840.1"/>
</dbReference>
<evidence type="ECO:0000313" key="2">
    <source>
        <dbReference type="Proteomes" id="UP000502894"/>
    </source>
</evidence>
<proteinExistence type="predicted"/>
<accession>A0A6F8TB44</accession>
<protein>
    <submittedName>
        <fullName evidence="1">Uncharacterized protein</fullName>
    </submittedName>
</protein>
<reference evidence="1" key="1">
    <citation type="journal article" date="2020" name="Microbiol. Resour. Announc.">
        <title>Complete Genome Sequence of Novel Psychrotolerant Legionella Strain TUM19329, Isolated from Antarctic Lake Sediment.</title>
        <authorList>
            <person name="Shimada S."/>
            <person name="Nakai R."/>
            <person name="Aoki K."/>
            <person name="Shimoeda N."/>
            <person name="Ohno G."/>
            <person name="Miyazaki Y."/>
            <person name="Kudoh S."/>
            <person name="Imura S."/>
            <person name="Watanabe K."/>
            <person name="Ishii Y."/>
            <person name="Tateda K."/>
        </authorList>
    </citation>
    <scope>NUCLEOTIDE SEQUENCE [LARGE SCALE GENOMIC DNA]</scope>
    <source>
        <strain evidence="1">TUM19329</strain>
        <plasmid evidence="1">pTUM19329-1</plasmid>
    </source>
</reference>
<keyword evidence="1" id="KW-0614">Plasmid</keyword>
<dbReference type="AlphaFoldDB" id="A0A6F8TB44"/>
<name>A0A6F8TB44_9GAMM</name>